<evidence type="ECO:0000256" key="4">
    <source>
        <dbReference type="ARBA" id="ARBA00022722"/>
    </source>
</evidence>
<dbReference type="Gene3D" id="3.30.70.270">
    <property type="match status" value="1"/>
</dbReference>
<keyword evidence="7" id="KW-0695">RNA-directed DNA polymerase</keyword>
<dbReference type="InterPro" id="IPR053134">
    <property type="entry name" value="RNA-dir_DNA_polymerase"/>
</dbReference>
<name>A0A822EYV7_9BILA</name>
<evidence type="ECO:0000256" key="1">
    <source>
        <dbReference type="ARBA" id="ARBA00022670"/>
    </source>
</evidence>
<keyword evidence="3" id="KW-0548">Nucleotidyltransferase</keyword>
<feature type="non-terminal residue" evidence="9">
    <location>
        <position position="1"/>
    </location>
</feature>
<comment type="caution">
    <text evidence="9">The sequence shown here is derived from an EMBL/GenBank/DDBJ whole genome shotgun (WGS) entry which is preliminary data.</text>
</comment>
<dbReference type="PANTHER" id="PTHR24559">
    <property type="entry name" value="TRANSPOSON TY3-I GAG-POL POLYPROTEIN"/>
    <property type="match status" value="1"/>
</dbReference>
<organism evidence="9 10">
    <name type="scientific">Rotaria socialis</name>
    <dbReference type="NCBI Taxonomy" id="392032"/>
    <lineage>
        <taxon>Eukaryota</taxon>
        <taxon>Metazoa</taxon>
        <taxon>Spiralia</taxon>
        <taxon>Gnathifera</taxon>
        <taxon>Rotifera</taxon>
        <taxon>Eurotatoria</taxon>
        <taxon>Bdelloidea</taxon>
        <taxon>Philodinida</taxon>
        <taxon>Philodinidae</taxon>
        <taxon>Rotaria</taxon>
    </lineage>
</organism>
<keyword evidence="6" id="KW-0378">Hydrolase</keyword>
<dbReference type="Pfam" id="PF00078">
    <property type="entry name" value="RVT_1"/>
    <property type="match status" value="1"/>
</dbReference>
<dbReference type="SUPFAM" id="SSF56672">
    <property type="entry name" value="DNA/RNA polymerases"/>
    <property type="match status" value="1"/>
</dbReference>
<evidence type="ECO:0000259" key="8">
    <source>
        <dbReference type="Pfam" id="PF00078"/>
    </source>
</evidence>
<dbReference type="GO" id="GO:0004519">
    <property type="term" value="F:endonuclease activity"/>
    <property type="evidence" value="ECO:0007669"/>
    <property type="project" value="UniProtKB-KW"/>
</dbReference>
<feature type="non-terminal residue" evidence="9">
    <location>
        <position position="80"/>
    </location>
</feature>
<dbReference type="GO" id="GO:0006508">
    <property type="term" value="P:proteolysis"/>
    <property type="evidence" value="ECO:0007669"/>
    <property type="project" value="UniProtKB-KW"/>
</dbReference>
<evidence type="ECO:0000256" key="2">
    <source>
        <dbReference type="ARBA" id="ARBA00022679"/>
    </source>
</evidence>
<keyword evidence="4" id="KW-0540">Nuclease</keyword>
<keyword evidence="5" id="KW-0255">Endonuclease</keyword>
<dbReference type="EMBL" id="CAJOBR010076520">
    <property type="protein sequence ID" value="CAF5113200.1"/>
    <property type="molecule type" value="Genomic_DNA"/>
</dbReference>
<dbReference type="Proteomes" id="UP000663848">
    <property type="component" value="Unassembled WGS sequence"/>
</dbReference>
<evidence type="ECO:0000313" key="9">
    <source>
        <dbReference type="EMBL" id="CAF5113200.1"/>
    </source>
</evidence>
<evidence type="ECO:0000256" key="3">
    <source>
        <dbReference type="ARBA" id="ARBA00022695"/>
    </source>
</evidence>
<gene>
    <name evidence="9" type="ORF">QYT958_LOCUS45588</name>
</gene>
<dbReference type="CDD" id="cd01647">
    <property type="entry name" value="RT_LTR"/>
    <property type="match status" value="1"/>
</dbReference>
<reference evidence="9" key="1">
    <citation type="submission" date="2021-02" db="EMBL/GenBank/DDBJ databases">
        <authorList>
            <person name="Nowell W R."/>
        </authorList>
    </citation>
    <scope>NUCLEOTIDE SEQUENCE</scope>
</reference>
<dbReference type="PANTHER" id="PTHR24559:SF444">
    <property type="entry name" value="REVERSE TRANSCRIPTASE DOMAIN-CONTAINING PROTEIN"/>
    <property type="match status" value="1"/>
</dbReference>
<accession>A0A822EYV7</accession>
<evidence type="ECO:0000256" key="5">
    <source>
        <dbReference type="ARBA" id="ARBA00022759"/>
    </source>
</evidence>
<dbReference type="AlphaFoldDB" id="A0A822EYV7"/>
<evidence type="ECO:0000256" key="6">
    <source>
        <dbReference type="ARBA" id="ARBA00022801"/>
    </source>
</evidence>
<evidence type="ECO:0000313" key="10">
    <source>
        <dbReference type="Proteomes" id="UP000663848"/>
    </source>
</evidence>
<sequence length="80" mass="9488">KNKYPIPRIDEMLDQLNDAKCFSRLDLKAGYHQIRIKDDDIEKTAFRTRYGSFEFVVLPFGLTNAPPTFMRLMNSIFHKY</sequence>
<protein>
    <recommendedName>
        <fullName evidence="8">Reverse transcriptase domain-containing protein</fullName>
    </recommendedName>
</protein>
<dbReference type="InterPro" id="IPR000477">
    <property type="entry name" value="RT_dom"/>
</dbReference>
<feature type="domain" description="Reverse transcriptase" evidence="8">
    <location>
        <begin position="3"/>
        <end position="79"/>
    </location>
</feature>
<dbReference type="InterPro" id="IPR043502">
    <property type="entry name" value="DNA/RNA_pol_sf"/>
</dbReference>
<dbReference type="InterPro" id="IPR043128">
    <property type="entry name" value="Rev_trsase/Diguanyl_cyclase"/>
</dbReference>
<keyword evidence="2" id="KW-0808">Transferase</keyword>
<evidence type="ECO:0000256" key="7">
    <source>
        <dbReference type="ARBA" id="ARBA00022918"/>
    </source>
</evidence>
<keyword evidence="1" id="KW-0645">Protease</keyword>
<dbReference type="GO" id="GO:0008233">
    <property type="term" value="F:peptidase activity"/>
    <property type="evidence" value="ECO:0007669"/>
    <property type="project" value="UniProtKB-KW"/>
</dbReference>
<dbReference type="GO" id="GO:0003964">
    <property type="term" value="F:RNA-directed DNA polymerase activity"/>
    <property type="evidence" value="ECO:0007669"/>
    <property type="project" value="UniProtKB-KW"/>
</dbReference>
<dbReference type="Gene3D" id="3.10.10.10">
    <property type="entry name" value="HIV Type 1 Reverse Transcriptase, subunit A, domain 1"/>
    <property type="match status" value="1"/>
</dbReference>
<proteinExistence type="predicted"/>
<dbReference type="FunFam" id="3.10.10.10:FF:000007">
    <property type="entry name" value="Retrovirus-related Pol polyprotein from transposon 17.6-like Protein"/>
    <property type="match status" value="1"/>
</dbReference>